<dbReference type="SMART" id="SM00116">
    <property type="entry name" value="CBS"/>
    <property type="match status" value="2"/>
</dbReference>
<dbReference type="InterPro" id="IPR000644">
    <property type="entry name" value="CBS_dom"/>
</dbReference>
<dbReference type="EMBL" id="BSFQ01000010">
    <property type="protein sequence ID" value="GLL11831.1"/>
    <property type="molecule type" value="Genomic_DNA"/>
</dbReference>
<accession>A0A9W6NWQ3</accession>
<dbReference type="InterPro" id="IPR000595">
    <property type="entry name" value="cNMP-bd_dom"/>
</dbReference>
<keyword evidence="6" id="KW-1185">Reference proteome</keyword>
<dbReference type="InterPro" id="IPR046342">
    <property type="entry name" value="CBS_dom_sf"/>
</dbReference>
<dbReference type="PROSITE" id="PS50042">
    <property type="entry name" value="CNMP_BINDING_3"/>
    <property type="match status" value="1"/>
</dbReference>
<evidence type="ECO:0000256" key="2">
    <source>
        <dbReference type="PROSITE-ProRule" id="PRU00703"/>
    </source>
</evidence>
<dbReference type="PANTHER" id="PTHR48108:SF26">
    <property type="entry name" value="CBS DOMAIN-CONTAINING PROTEIN DDB_G0289609"/>
    <property type="match status" value="1"/>
</dbReference>
<feature type="domain" description="CBS" evidence="4">
    <location>
        <begin position="214"/>
        <end position="273"/>
    </location>
</feature>
<reference evidence="5" key="1">
    <citation type="journal article" date="2014" name="Int. J. Syst. Evol. Microbiol.">
        <title>Complete genome sequence of Corynebacterium casei LMG S-19264T (=DSM 44701T), isolated from a smear-ripened cheese.</title>
        <authorList>
            <consortium name="US DOE Joint Genome Institute (JGI-PGF)"/>
            <person name="Walter F."/>
            <person name="Albersmeier A."/>
            <person name="Kalinowski J."/>
            <person name="Ruckert C."/>
        </authorList>
    </citation>
    <scope>NUCLEOTIDE SEQUENCE</scope>
    <source>
        <strain evidence="5">VKM Ac-1069</strain>
    </source>
</reference>
<feature type="domain" description="Cyclic nucleotide-binding" evidence="3">
    <location>
        <begin position="13"/>
        <end position="112"/>
    </location>
</feature>
<dbReference type="InterPro" id="IPR014710">
    <property type="entry name" value="RmlC-like_jellyroll"/>
</dbReference>
<dbReference type="Proteomes" id="UP001143463">
    <property type="component" value="Unassembled WGS sequence"/>
</dbReference>
<evidence type="ECO:0000259" key="3">
    <source>
        <dbReference type="PROSITE" id="PS50042"/>
    </source>
</evidence>
<dbReference type="Pfam" id="PF00571">
    <property type="entry name" value="CBS"/>
    <property type="match status" value="1"/>
</dbReference>
<proteinExistence type="predicted"/>
<comment type="caution">
    <text evidence="5">The sequence shown here is derived from an EMBL/GenBank/DDBJ whole genome shotgun (WGS) entry which is preliminary data.</text>
</comment>
<dbReference type="InterPro" id="IPR018821">
    <property type="entry name" value="DUF294_put_nucleoTrafse_sb-bd"/>
</dbReference>
<dbReference type="Pfam" id="PF00027">
    <property type="entry name" value="cNMP_binding"/>
    <property type="match status" value="1"/>
</dbReference>
<sequence>MDDLAGFLGRTAPFGSLPEPELRRVAGAAEVVDHPPGAQILDAFAQAGEAVHVVLSGQVEMWTVDDACDRPADETVGRGGVFGQTSVLTGAAVGPRAVALGPVRLVRIPRKAVASAFSSPAGVRLLAHDLFEARSRTGPAPRFRTVDELVVSEPVLGTPGTTVAEAARLMTERRAGYVAVPVGDGRFGLVTDAVLRARVVAEGRPGDTPVTEVMTPVARTVRTGTPTADVLQELTEHRLDLLLVVDADGRLRGAVDPQDFLASPSAAGVVLREQVVRAEGLDDVVSLARRLPLLLGDLVRQRREASETTAVYSTVVDAVMRRVLTLVLAGRPDLDEAEVTWMLLGSNARREPTLGSDIDSAVVFAESVDARRAAAYRGAFAEVADVLRRAGLRVDAHGATPASPAFARTRSQWRAAAEQWLVSPLDDQGMLMASLLLDGRPIQGDPARPVVTEVFAGVRDHPATMKLLVRESLSHRAHLRSVRDVLAGRGGTFDLKAHALRPVVEMARWAALSVRSPELSTRARLAAAAGSMLLPRDQGSTLIEVFEVLQRVRLRQQLAQFDRGEPLSDVVWMRRLTPLDRSLVAQSVREIATVQKRLYNLLQYTSPQEWGRPDHA</sequence>
<dbReference type="Pfam" id="PF10335">
    <property type="entry name" value="DUF294_C"/>
    <property type="match status" value="1"/>
</dbReference>
<dbReference type="SUPFAM" id="SSF51206">
    <property type="entry name" value="cAMP-binding domain-like"/>
    <property type="match status" value="1"/>
</dbReference>
<dbReference type="RefSeq" id="WP_197040376.1">
    <property type="nucleotide sequence ID" value="NZ_BAAAUZ010000010.1"/>
</dbReference>
<protein>
    <recommendedName>
        <fullName evidence="7">CBS domain-containing protein</fullName>
    </recommendedName>
</protein>
<dbReference type="PANTHER" id="PTHR48108">
    <property type="entry name" value="CBS DOMAIN-CONTAINING PROTEIN CBSX2, CHLOROPLASTIC"/>
    <property type="match status" value="1"/>
</dbReference>
<name>A0A9W6NWQ3_9PSEU</name>
<evidence type="ECO:0000256" key="1">
    <source>
        <dbReference type="ARBA" id="ARBA00022737"/>
    </source>
</evidence>
<evidence type="ECO:0000259" key="4">
    <source>
        <dbReference type="PROSITE" id="PS51371"/>
    </source>
</evidence>
<keyword evidence="1" id="KW-0677">Repeat</keyword>
<dbReference type="CDD" id="cd05401">
    <property type="entry name" value="NT_GlnE_GlnD_like"/>
    <property type="match status" value="1"/>
</dbReference>
<dbReference type="InterPro" id="IPR018490">
    <property type="entry name" value="cNMP-bd_dom_sf"/>
</dbReference>
<dbReference type="CDD" id="cd00038">
    <property type="entry name" value="CAP_ED"/>
    <property type="match status" value="1"/>
</dbReference>
<dbReference type="GO" id="GO:0008773">
    <property type="term" value="F:[protein-PII] uridylyltransferase activity"/>
    <property type="evidence" value="ECO:0007669"/>
    <property type="project" value="InterPro"/>
</dbReference>
<dbReference type="Gene3D" id="2.60.120.10">
    <property type="entry name" value="Jelly Rolls"/>
    <property type="match status" value="1"/>
</dbReference>
<organism evidence="5 6">
    <name type="scientific">Pseudonocardia halophobica</name>
    <dbReference type="NCBI Taxonomy" id="29401"/>
    <lineage>
        <taxon>Bacteria</taxon>
        <taxon>Bacillati</taxon>
        <taxon>Actinomycetota</taxon>
        <taxon>Actinomycetes</taxon>
        <taxon>Pseudonocardiales</taxon>
        <taxon>Pseudonocardiaceae</taxon>
        <taxon>Pseudonocardia</taxon>
    </lineage>
</organism>
<evidence type="ECO:0000313" key="5">
    <source>
        <dbReference type="EMBL" id="GLL11831.1"/>
    </source>
</evidence>
<evidence type="ECO:0008006" key="7">
    <source>
        <dbReference type="Google" id="ProtNLM"/>
    </source>
</evidence>
<dbReference type="SUPFAM" id="SSF54631">
    <property type="entry name" value="CBS-domain pair"/>
    <property type="match status" value="1"/>
</dbReference>
<gene>
    <name evidence="5" type="ORF">GCM10017577_29720</name>
</gene>
<dbReference type="Gene3D" id="3.10.580.10">
    <property type="entry name" value="CBS-domain"/>
    <property type="match status" value="1"/>
</dbReference>
<dbReference type="AlphaFoldDB" id="A0A9W6NWQ3"/>
<dbReference type="Pfam" id="PF03445">
    <property type="entry name" value="DUF294"/>
    <property type="match status" value="1"/>
</dbReference>
<keyword evidence="2" id="KW-0129">CBS domain</keyword>
<evidence type="ECO:0000313" key="6">
    <source>
        <dbReference type="Proteomes" id="UP001143463"/>
    </source>
</evidence>
<dbReference type="PROSITE" id="PS51371">
    <property type="entry name" value="CBS"/>
    <property type="match status" value="1"/>
</dbReference>
<dbReference type="InterPro" id="IPR005105">
    <property type="entry name" value="GlnD_Uridyltrans_N"/>
</dbReference>
<dbReference type="InterPro" id="IPR051462">
    <property type="entry name" value="CBS_domain-containing"/>
</dbReference>
<reference evidence="5" key="2">
    <citation type="submission" date="2023-01" db="EMBL/GenBank/DDBJ databases">
        <authorList>
            <person name="Sun Q."/>
            <person name="Evtushenko L."/>
        </authorList>
    </citation>
    <scope>NUCLEOTIDE SEQUENCE</scope>
    <source>
        <strain evidence="5">VKM Ac-1069</strain>
    </source>
</reference>